<organism evidence="1 2">
    <name type="scientific">Micromonospora coriariae</name>
    <dbReference type="NCBI Taxonomy" id="285665"/>
    <lineage>
        <taxon>Bacteria</taxon>
        <taxon>Bacillati</taxon>
        <taxon>Actinomycetota</taxon>
        <taxon>Actinomycetes</taxon>
        <taxon>Micromonosporales</taxon>
        <taxon>Micromonosporaceae</taxon>
        <taxon>Micromonospora</taxon>
    </lineage>
</organism>
<evidence type="ECO:0008006" key="3">
    <source>
        <dbReference type="Google" id="ProtNLM"/>
    </source>
</evidence>
<protein>
    <recommendedName>
        <fullName evidence="3">Excreted virulence factor EspC, type VII ESX diderm</fullName>
    </recommendedName>
</protein>
<dbReference type="Proteomes" id="UP000198243">
    <property type="component" value="Chromosome I"/>
</dbReference>
<keyword evidence="2" id="KW-1185">Reference proteome</keyword>
<dbReference type="AlphaFoldDB" id="A0A1C4W9U0"/>
<evidence type="ECO:0000313" key="2">
    <source>
        <dbReference type="Proteomes" id="UP000198243"/>
    </source>
</evidence>
<dbReference type="EMBL" id="LT607412">
    <property type="protein sequence ID" value="SCE92899.1"/>
    <property type="molecule type" value="Genomic_DNA"/>
</dbReference>
<gene>
    <name evidence="1" type="ORF">GA0070607_3335</name>
</gene>
<name>A0A1C4W9U0_9ACTN</name>
<evidence type="ECO:0000313" key="1">
    <source>
        <dbReference type="EMBL" id="SCE92899.1"/>
    </source>
</evidence>
<reference evidence="2" key="1">
    <citation type="submission" date="2016-06" db="EMBL/GenBank/DDBJ databases">
        <authorList>
            <person name="Varghese N."/>
            <person name="Submissions Spin"/>
        </authorList>
    </citation>
    <scope>NUCLEOTIDE SEQUENCE [LARGE SCALE GENOMIC DNA]</scope>
    <source>
        <strain evidence="2">DSM 44875</strain>
    </source>
</reference>
<proteinExistence type="predicted"/>
<sequence length="107" mass="10989">MPIAHGGVGMTDEPLTVRPELLRGVARALDDDAYRLAHGLLGVPGLMVSAPDWAAGAALVGLESAVHGWLGRLGGLVAVTGGAVRTAVESYRAADDRAARRLAALPR</sequence>
<accession>A0A1C4W9U0</accession>